<dbReference type="RefSeq" id="WP_377464923.1">
    <property type="nucleotide sequence ID" value="NZ_JBHUOP010000001.1"/>
</dbReference>
<dbReference type="Proteomes" id="UP001597391">
    <property type="component" value="Unassembled WGS sequence"/>
</dbReference>
<keyword evidence="2" id="KW-1185">Reference proteome</keyword>
<evidence type="ECO:0000313" key="2">
    <source>
        <dbReference type="Proteomes" id="UP001597391"/>
    </source>
</evidence>
<organism evidence="1 2">
    <name type="scientific">Populibacterium corticicola</name>
    <dbReference type="NCBI Taxonomy" id="1812826"/>
    <lineage>
        <taxon>Bacteria</taxon>
        <taxon>Bacillati</taxon>
        <taxon>Actinomycetota</taxon>
        <taxon>Actinomycetes</taxon>
        <taxon>Micrococcales</taxon>
        <taxon>Jonesiaceae</taxon>
        <taxon>Populibacterium</taxon>
    </lineage>
</organism>
<name>A0ABW5XCI4_9MICO</name>
<protein>
    <recommendedName>
        <fullName evidence="3">DUF2254 domain-containing protein</fullName>
    </recommendedName>
</protein>
<evidence type="ECO:0008006" key="3">
    <source>
        <dbReference type="Google" id="ProtNLM"/>
    </source>
</evidence>
<evidence type="ECO:0000313" key="1">
    <source>
        <dbReference type="EMBL" id="MFD2839449.1"/>
    </source>
</evidence>
<sequence>MSSSTGGLPRPFRSSDPRAILPRSVSLALWLPRAAGGYCSPEVAVARVQHEDEPHTVSVQIDSEEKVISLIEFVRSLSGSLISAGCAFPVPGDIASAPYFAAHEGVEAEELVLLRLRERDGTQRNIALIPQIDRFGNHIEEGYLVRWRRVEVSSWEYQILASAGSIAEASREVRSGLITIAEELMNLDVAKPSDRYGDLVDLLRDSVDITTFVPDDTPARVVSLLELSARLRAIVDIARFDDGGALSSAVADRRLALLRQVDATARRAMEAAALTSPLVTD</sequence>
<gene>
    <name evidence="1" type="ORF">ACFSYH_02565</name>
</gene>
<accession>A0ABW5XCI4</accession>
<reference evidence="2" key="1">
    <citation type="journal article" date="2019" name="Int. J. Syst. Evol. Microbiol.">
        <title>The Global Catalogue of Microorganisms (GCM) 10K type strain sequencing project: providing services to taxonomists for standard genome sequencing and annotation.</title>
        <authorList>
            <consortium name="The Broad Institute Genomics Platform"/>
            <consortium name="The Broad Institute Genome Sequencing Center for Infectious Disease"/>
            <person name="Wu L."/>
            <person name="Ma J."/>
        </authorList>
    </citation>
    <scope>NUCLEOTIDE SEQUENCE [LARGE SCALE GENOMIC DNA]</scope>
    <source>
        <strain evidence="2">KCTC 33576</strain>
    </source>
</reference>
<dbReference type="EMBL" id="JBHUOP010000001">
    <property type="protein sequence ID" value="MFD2839449.1"/>
    <property type="molecule type" value="Genomic_DNA"/>
</dbReference>
<comment type="caution">
    <text evidence="1">The sequence shown here is derived from an EMBL/GenBank/DDBJ whole genome shotgun (WGS) entry which is preliminary data.</text>
</comment>
<proteinExistence type="predicted"/>